<keyword evidence="4 6" id="KW-0862">Zinc</keyword>
<gene>
    <name evidence="8" type="ORF">HNQ96_005042</name>
</gene>
<dbReference type="GO" id="GO:0008270">
    <property type="term" value="F:zinc ion binding"/>
    <property type="evidence" value="ECO:0007669"/>
    <property type="project" value="InterPro"/>
</dbReference>
<evidence type="ECO:0000256" key="6">
    <source>
        <dbReference type="RuleBase" id="RU361277"/>
    </source>
</evidence>
<dbReference type="AlphaFoldDB" id="A0A8E1WJK9"/>
<comment type="similarity">
    <text evidence="2 6">Belongs to the zinc-containing alcohol dehydrogenase family.</text>
</comment>
<evidence type="ECO:0000256" key="2">
    <source>
        <dbReference type="ARBA" id="ARBA00008072"/>
    </source>
</evidence>
<dbReference type="PROSITE" id="PS00059">
    <property type="entry name" value="ADH_ZINC"/>
    <property type="match status" value="1"/>
</dbReference>
<feature type="domain" description="Enoyl reductase (ER)" evidence="7">
    <location>
        <begin position="10"/>
        <end position="352"/>
    </location>
</feature>
<dbReference type="InterPro" id="IPR020843">
    <property type="entry name" value="ER"/>
</dbReference>
<protein>
    <submittedName>
        <fullName evidence="8">(R,R)-butanediol dehydrogenase/meso-butanediol dehydrogenase/diacetyl reductase</fullName>
        <ecNumber evidence="8">1.1.1.-</ecNumber>
        <ecNumber evidence="8">1.1.1.303</ecNumber>
        <ecNumber evidence="8">1.1.1.4</ecNumber>
    </submittedName>
</protein>
<dbReference type="EC" id="1.1.1.4" evidence="8"/>
<accession>A0A8E1WJK9</accession>
<dbReference type="InterPro" id="IPR011032">
    <property type="entry name" value="GroES-like_sf"/>
</dbReference>
<proteinExistence type="inferred from homology"/>
<dbReference type="Gene3D" id="3.40.50.720">
    <property type="entry name" value="NAD(P)-binding Rossmann-like Domain"/>
    <property type="match status" value="1"/>
</dbReference>
<dbReference type="InterPro" id="IPR013149">
    <property type="entry name" value="ADH-like_C"/>
</dbReference>
<reference evidence="8 9" key="1">
    <citation type="submission" date="2020-08" db="EMBL/GenBank/DDBJ databases">
        <title>Genomic Encyclopedia of Type Strains, Phase IV (KMG-IV): sequencing the most valuable type-strain genomes for metagenomic binning, comparative biology and taxonomic classification.</title>
        <authorList>
            <person name="Goeker M."/>
        </authorList>
    </citation>
    <scope>NUCLEOTIDE SEQUENCE [LARGE SCALE GENOMIC DNA]</scope>
    <source>
        <strain evidence="8 9">DSM 17454</strain>
    </source>
</reference>
<evidence type="ECO:0000256" key="4">
    <source>
        <dbReference type="ARBA" id="ARBA00022833"/>
    </source>
</evidence>
<dbReference type="InterPro" id="IPR036291">
    <property type="entry name" value="NAD(P)-bd_dom_sf"/>
</dbReference>
<evidence type="ECO:0000256" key="5">
    <source>
        <dbReference type="ARBA" id="ARBA00023002"/>
    </source>
</evidence>
<dbReference type="PANTHER" id="PTHR43161:SF23">
    <property type="entry name" value="(R,R)-BUTANEDIOL DEHYDROGENASE-RELATED"/>
    <property type="match status" value="1"/>
</dbReference>
<evidence type="ECO:0000259" key="7">
    <source>
        <dbReference type="SMART" id="SM00829"/>
    </source>
</evidence>
<keyword evidence="3 6" id="KW-0479">Metal-binding</keyword>
<name>A0A8E1WJK9_9HYPH</name>
<dbReference type="PANTHER" id="PTHR43161">
    <property type="entry name" value="SORBITOL DEHYDROGENASE"/>
    <property type="match status" value="1"/>
</dbReference>
<comment type="cofactor">
    <cofactor evidence="1 6">
        <name>Zn(2+)</name>
        <dbReference type="ChEBI" id="CHEBI:29105"/>
    </cofactor>
</comment>
<evidence type="ECO:0000256" key="1">
    <source>
        <dbReference type="ARBA" id="ARBA00001947"/>
    </source>
</evidence>
<dbReference type="GO" id="GO:0000721">
    <property type="term" value="F:(R,R)-butanediol dehydrogenase activity"/>
    <property type="evidence" value="ECO:0007669"/>
    <property type="project" value="UniProtKB-EC"/>
</dbReference>
<dbReference type="EC" id="1.1.1.-" evidence="8"/>
<dbReference type="SUPFAM" id="SSF50129">
    <property type="entry name" value="GroES-like"/>
    <property type="match status" value="1"/>
</dbReference>
<sequence length="356" mass="37555">MKAARFHAKGDVRVEDIDLPAELAPDEVLVRNQFCGICGTDLHEFVAGPIFISPQPNSFSGASVPQILGHEFSGTIEKVGGDVSHLKPGDHVSIQPHMGPLDGYFGVRGLHFLGTRGAATGLTWPWGGFAEYAVMKAYATVKMPANLSFRQGAMVEPAAVAITAIDRSGLEPGASVLITGGGPIGALTVMAAHAAGAAKIFVSEPNASRRKRIEGIGIPVTTIDPTAVDLVAFVRQETFEGLGCDAAVECAGNPRAITDCLAAVRPRGTVVLVGLTNNKVEISPFDLIVRDIRLQGSLCYPTTLWPRIFAMIESGRLPVDALIDEVISLDDLVGKGFEPLLDPSGAKMKILVDLNA</sequence>
<dbReference type="Pfam" id="PF08240">
    <property type="entry name" value="ADH_N"/>
    <property type="match status" value="1"/>
</dbReference>
<keyword evidence="5 8" id="KW-0560">Oxidoreductase</keyword>
<dbReference type="GO" id="GO:0052587">
    <property type="term" value="F:diacetyl reductase ((R)-acetoin forming) (NAD+) activity"/>
    <property type="evidence" value="ECO:0007669"/>
    <property type="project" value="UniProtKB-EC"/>
</dbReference>
<dbReference type="InterPro" id="IPR002328">
    <property type="entry name" value="ADH_Zn_CS"/>
</dbReference>
<evidence type="ECO:0000256" key="3">
    <source>
        <dbReference type="ARBA" id="ARBA00022723"/>
    </source>
</evidence>
<dbReference type="SUPFAM" id="SSF51735">
    <property type="entry name" value="NAD(P)-binding Rossmann-fold domains"/>
    <property type="match status" value="1"/>
</dbReference>
<dbReference type="Gene3D" id="3.90.180.10">
    <property type="entry name" value="Medium-chain alcohol dehydrogenases, catalytic domain"/>
    <property type="match status" value="1"/>
</dbReference>
<evidence type="ECO:0000313" key="8">
    <source>
        <dbReference type="EMBL" id="MBB6469153.1"/>
    </source>
</evidence>
<dbReference type="InterPro" id="IPR013154">
    <property type="entry name" value="ADH-like_N"/>
</dbReference>
<dbReference type="EC" id="1.1.1.303" evidence="8"/>
<dbReference type="SMART" id="SM00829">
    <property type="entry name" value="PKS_ER"/>
    <property type="match status" value="1"/>
</dbReference>
<comment type="caution">
    <text evidence="8">The sequence shown here is derived from an EMBL/GenBank/DDBJ whole genome shotgun (WGS) entry which is preliminary data.</text>
</comment>
<evidence type="ECO:0000313" key="9">
    <source>
        <dbReference type="Proteomes" id="UP000532373"/>
    </source>
</evidence>
<dbReference type="Proteomes" id="UP000532373">
    <property type="component" value="Unassembled WGS sequence"/>
</dbReference>
<dbReference type="EMBL" id="JACHGI010000014">
    <property type="protein sequence ID" value="MBB6469153.1"/>
    <property type="molecule type" value="Genomic_DNA"/>
</dbReference>
<organism evidence="8 9">
    <name type="scientific">Aminobacter carboxidus</name>
    <dbReference type="NCBI Taxonomy" id="376165"/>
    <lineage>
        <taxon>Bacteria</taxon>
        <taxon>Pseudomonadati</taxon>
        <taxon>Pseudomonadota</taxon>
        <taxon>Alphaproteobacteria</taxon>
        <taxon>Hyphomicrobiales</taxon>
        <taxon>Phyllobacteriaceae</taxon>
        <taxon>Aminobacter</taxon>
    </lineage>
</organism>
<dbReference type="RefSeq" id="WP_184772278.1">
    <property type="nucleotide sequence ID" value="NZ_JACHGI010000014.1"/>
</dbReference>
<dbReference type="Pfam" id="PF00107">
    <property type="entry name" value="ADH_zinc_N"/>
    <property type="match status" value="1"/>
</dbReference>